<sequence>MSAIVRPLKWFYHEFGIASIYETGGDAYLLITARTLRMFAYGTNSLILAIFFSALKFSDHQIGLFMTLTLLGDVFLGTYLTLIADRVGRRKVLVGGSVLMITSGIVFALFENFWLLLLAAIFGVISVTGGDFGPFRSIEESVLSQLTTPSTRADVLAWYVTISTLGSSIGSEASGRIIRYLQERDGWTEVDSYHALFWIYAATGILNVILTLLLSSACELQTTVTYTEVPQDEQDATTDRTPYQPPPPIEAVSPQIETWPTRARLWFTSRLSQISAPTRSVMYKLWFLLFVDSLADGMVPYSLTNYYMDDKFHPSKSTLGDIQSIAYFLGAIGSAFAGPLARRLGLINTMVFTHVPSSAAVLVFAIPNTFWMTASLLLIRAGLNNMDQAPRSAFIAAVVKPEERTAVMGITSMLRTVAAMGGPTLTGFLASNKKFWIAFVVAGVCRLAYDFGLYAMFVNMKVDQNEKSLSVSNGDIQAHQQPESDDVEMQRFSLDSGSSEDDWKKPADQRQLAAPSAIHRDLGVPHATLERVRSRSPHKSTELDH</sequence>
<reference evidence="1" key="1">
    <citation type="submission" date="2022-10" db="EMBL/GenBank/DDBJ databases">
        <title>Culturing micro-colonial fungi from biological soil crusts in the Mojave desert and describing Neophaeococcomyces mojavensis, and introducing the new genera and species Taxawa tesnikishii.</title>
        <authorList>
            <person name="Kurbessoian T."/>
            <person name="Stajich J.E."/>
        </authorList>
    </citation>
    <scope>NUCLEOTIDE SEQUENCE</scope>
    <source>
        <strain evidence="1">JES_112</strain>
    </source>
</reference>
<evidence type="ECO:0000313" key="2">
    <source>
        <dbReference type="Proteomes" id="UP001172386"/>
    </source>
</evidence>
<name>A0ACC3A2F5_9EURO</name>
<protein>
    <submittedName>
        <fullName evidence="1">Uncharacterized protein</fullName>
    </submittedName>
</protein>
<gene>
    <name evidence="1" type="ORF">H2198_006805</name>
</gene>
<evidence type="ECO:0000313" key="1">
    <source>
        <dbReference type="EMBL" id="KAJ9654125.1"/>
    </source>
</evidence>
<accession>A0ACC3A2F5</accession>
<dbReference type="Proteomes" id="UP001172386">
    <property type="component" value="Unassembled WGS sequence"/>
</dbReference>
<keyword evidence="2" id="KW-1185">Reference proteome</keyword>
<proteinExistence type="predicted"/>
<dbReference type="EMBL" id="JAPDRQ010000131">
    <property type="protein sequence ID" value="KAJ9654125.1"/>
    <property type="molecule type" value="Genomic_DNA"/>
</dbReference>
<comment type="caution">
    <text evidence="1">The sequence shown here is derived from an EMBL/GenBank/DDBJ whole genome shotgun (WGS) entry which is preliminary data.</text>
</comment>
<organism evidence="1 2">
    <name type="scientific">Neophaeococcomyces mojaviensis</name>
    <dbReference type="NCBI Taxonomy" id="3383035"/>
    <lineage>
        <taxon>Eukaryota</taxon>
        <taxon>Fungi</taxon>
        <taxon>Dikarya</taxon>
        <taxon>Ascomycota</taxon>
        <taxon>Pezizomycotina</taxon>
        <taxon>Eurotiomycetes</taxon>
        <taxon>Chaetothyriomycetidae</taxon>
        <taxon>Chaetothyriales</taxon>
        <taxon>Chaetothyriales incertae sedis</taxon>
        <taxon>Neophaeococcomyces</taxon>
    </lineage>
</organism>